<dbReference type="SMART" id="SM00256">
    <property type="entry name" value="FBOX"/>
    <property type="match status" value="1"/>
</dbReference>
<evidence type="ECO:0000313" key="3">
    <source>
        <dbReference type="Proteomes" id="UP000467841"/>
    </source>
</evidence>
<dbReference type="PANTHER" id="PTHR31672:SF13">
    <property type="entry name" value="F-BOX PROTEIN CPR30-LIKE"/>
    <property type="match status" value="1"/>
</dbReference>
<proteinExistence type="predicted"/>
<dbReference type="Pfam" id="PF07734">
    <property type="entry name" value="FBA_1"/>
    <property type="match status" value="1"/>
</dbReference>
<gene>
    <name evidence="2" type="ORF">MERR_LOCUS47307</name>
</gene>
<protein>
    <recommendedName>
        <fullName evidence="1">F-box domain-containing protein</fullName>
    </recommendedName>
</protein>
<dbReference type="SUPFAM" id="SSF50965">
    <property type="entry name" value="Galactose oxidase, central domain"/>
    <property type="match status" value="1"/>
</dbReference>
<sequence length="398" mass="45536">MSDLPREMEEEVLSKLPVTSLGEVRSTCKKWNSITKGHSFLKRHMGESAEGASKKKQKQRKGIEIKVVMLLEKRVSLMSVNLLYPSIEPIGNINADGVDISKIIHCDGLFLCVTTGDERLLVWNPYLGQRKWIEPRNSYHRFDRYALGYDKKKKQHKVLRFANGYDTRVKHRVSELEIYSLDSDSWKLVDDFSPDWRVELYQRGLSLKGNTYWYAHDKSPTSGPLKTFDLADFLICFDFKTERFGPRLPLPFHGFVGDTATLSSVREEQLAVLFLKFGTPAHTLKIWISSKIEHNAVSWGSLFLAVDMRPLIGVRVYNHAGSFFVDEEEKLALVLHKDKGQPGPTVRNTAYIFGGNGGNGYLKQVDLGQCRDMYCYPLVYSYVPSSLQIEQPEHTLIY</sequence>
<dbReference type="Proteomes" id="UP000467841">
    <property type="component" value="Unassembled WGS sequence"/>
</dbReference>
<dbReference type="PANTHER" id="PTHR31672">
    <property type="entry name" value="BNACNNG10540D PROTEIN"/>
    <property type="match status" value="1"/>
</dbReference>
<dbReference type="EMBL" id="CACVBM020001816">
    <property type="protein sequence ID" value="CAA7060071.1"/>
    <property type="molecule type" value="Genomic_DNA"/>
</dbReference>
<dbReference type="InterPro" id="IPR006527">
    <property type="entry name" value="F-box-assoc_dom_typ1"/>
</dbReference>
<dbReference type="Pfam" id="PF00646">
    <property type="entry name" value="F-box"/>
    <property type="match status" value="1"/>
</dbReference>
<dbReference type="InterPro" id="IPR036047">
    <property type="entry name" value="F-box-like_dom_sf"/>
</dbReference>
<dbReference type="AlphaFoldDB" id="A0A6D2L369"/>
<dbReference type="PROSITE" id="PS50181">
    <property type="entry name" value="FBOX"/>
    <property type="match status" value="1"/>
</dbReference>
<dbReference type="NCBIfam" id="TIGR01640">
    <property type="entry name" value="F_box_assoc_1"/>
    <property type="match status" value="1"/>
</dbReference>
<dbReference type="Gene3D" id="1.20.1280.50">
    <property type="match status" value="1"/>
</dbReference>
<dbReference type="InterPro" id="IPR001810">
    <property type="entry name" value="F-box_dom"/>
</dbReference>
<evidence type="ECO:0000259" key="1">
    <source>
        <dbReference type="PROSITE" id="PS50181"/>
    </source>
</evidence>
<organism evidence="2 3">
    <name type="scientific">Microthlaspi erraticum</name>
    <dbReference type="NCBI Taxonomy" id="1685480"/>
    <lineage>
        <taxon>Eukaryota</taxon>
        <taxon>Viridiplantae</taxon>
        <taxon>Streptophyta</taxon>
        <taxon>Embryophyta</taxon>
        <taxon>Tracheophyta</taxon>
        <taxon>Spermatophyta</taxon>
        <taxon>Magnoliopsida</taxon>
        <taxon>eudicotyledons</taxon>
        <taxon>Gunneridae</taxon>
        <taxon>Pentapetalae</taxon>
        <taxon>rosids</taxon>
        <taxon>malvids</taxon>
        <taxon>Brassicales</taxon>
        <taxon>Brassicaceae</taxon>
        <taxon>Coluteocarpeae</taxon>
        <taxon>Microthlaspi</taxon>
    </lineage>
</organism>
<dbReference type="OrthoDB" id="1078589at2759"/>
<dbReference type="SUPFAM" id="SSF81383">
    <property type="entry name" value="F-box domain"/>
    <property type="match status" value="1"/>
</dbReference>
<evidence type="ECO:0000313" key="2">
    <source>
        <dbReference type="EMBL" id="CAA7060071.1"/>
    </source>
</evidence>
<comment type="caution">
    <text evidence="2">The sequence shown here is derived from an EMBL/GenBank/DDBJ whole genome shotgun (WGS) entry which is preliminary data.</text>
</comment>
<accession>A0A6D2L369</accession>
<dbReference type="InterPro" id="IPR050796">
    <property type="entry name" value="SCF_F-box_component"/>
</dbReference>
<dbReference type="InterPro" id="IPR017451">
    <property type="entry name" value="F-box-assoc_interact_dom"/>
</dbReference>
<dbReference type="InterPro" id="IPR011043">
    <property type="entry name" value="Gal_Oxase/kelch_b-propeller"/>
</dbReference>
<keyword evidence="3" id="KW-1185">Reference proteome</keyword>
<feature type="domain" description="F-box" evidence="1">
    <location>
        <begin position="1"/>
        <end position="44"/>
    </location>
</feature>
<reference evidence="2" key="1">
    <citation type="submission" date="2020-01" db="EMBL/GenBank/DDBJ databases">
        <authorList>
            <person name="Mishra B."/>
        </authorList>
    </citation>
    <scope>NUCLEOTIDE SEQUENCE [LARGE SCALE GENOMIC DNA]</scope>
</reference>
<name>A0A6D2L369_9BRAS</name>